<feature type="region of interest" description="Disordered" evidence="1">
    <location>
        <begin position="23"/>
        <end position="101"/>
    </location>
</feature>
<evidence type="ECO:0000313" key="3">
    <source>
        <dbReference type="Proteomes" id="UP001501532"/>
    </source>
</evidence>
<evidence type="ECO:0000256" key="1">
    <source>
        <dbReference type="SAM" id="MobiDB-lite"/>
    </source>
</evidence>
<organism evidence="2 3">
    <name type="scientific">Streptomyces glomeratus</name>
    <dbReference type="NCBI Taxonomy" id="284452"/>
    <lineage>
        <taxon>Bacteria</taxon>
        <taxon>Bacillati</taxon>
        <taxon>Actinomycetota</taxon>
        <taxon>Actinomycetes</taxon>
        <taxon>Kitasatosporales</taxon>
        <taxon>Streptomycetaceae</taxon>
        <taxon>Streptomyces</taxon>
    </lineage>
</organism>
<evidence type="ECO:0008006" key="4">
    <source>
        <dbReference type="Google" id="ProtNLM"/>
    </source>
</evidence>
<dbReference type="EMBL" id="BAAAUF010000028">
    <property type="protein sequence ID" value="GAA3049114.1"/>
    <property type="molecule type" value="Genomic_DNA"/>
</dbReference>
<accession>A0ABP6LQC4</accession>
<evidence type="ECO:0000313" key="2">
    <source>
        <dbReference type="EMBL" id="GAA3049114.1"/>
    </source>
</evidence>
<protein>
    <recommendedName>
        <fullName evidence="4">Tat pathway signal sequence domain protein</fullName>
    </recommendedName>
</protein>
<keyword evidence="3" id="KW-1185">Reference proteome</keyword>
<comment type="caution">
    <text evidence="2">The sequence shown here is derived from an EMBL/GenBank/DDBJ whole genome shotgun (WGS) entry which is preliminary data.</text>
</comment>
<sequence>MRPVVAPPPAPSSADVVVHVPGAAPPFFLAPGRRGTGPWRAAPSPHPSPGAAGPAPDRRGPRQGSGPRVGGEHSGFGTDKGPTNGSTPASAGRTFPRSESGRVYTSVTFERTRLVRLARFAVATAVLAALLIPTTADAASAAEPGETVTLPVRDALASSRCSDVPITVTTAR</sequence>
<name>A0ABP6LQC4_9ACTN</name>
<reference evidence="3" key="1">
    <citation type="journal article" date="2019" name="Int. J. Syst. Evol. Microbiol.">
        <title>The Global Catalogue of Microorganisms (GCM) 10K type strain sequencing project: providing services to taxonomists for standard genome sequencing and annotation.</title>
        <authorList>
            <consortium name="The Broad Institute Genomics Platform"/>
            <consortium name="The Broad Institute Genome Sequencing Center for Infectious Disease"/>
            <person name="Wu L."/>
            <person name="Ma J."/>
        </authorList>
    </citation>
    <scope>NUCLEOTIDE SEQUENCE [LARGE SCALE GENOMIC DNA]</scope>
    <source>
        <strain evidence="3">JCM 9091</strain>
    </source>
</reference>
<gene>
    <name evidence="2" type="ORF">GCM10010448_35170</name>
</gene>
<dbReference type="Proteomes" id="UP001501532">
    <property type="component" value="Unassembled WGS sequence"/>
</dbReference>
<proteinExistence type="predicted"/>
<feature type="compositionally biased region" description="Low complexity" evidence="1">
    <location>
        <begin position="23"/>
        <end position="32"/>
    </location>
</feature>